<evidence type="ECO:0000313" key="1">
    <source>
        <dbReference type="EMBL" id="RNA35732.1"/>
    </source>
</evidence>
<accession>A0A3M7SJ54</accession>
<gene>
    <name evidence="1" type="ORF">BpHYR1_031133</name>
</gene>
<organism evidence="1 2">
    <name type="scientific">Brachionus plicatilis</name>
    <name type="common">Marine rotifer</name>
    <name type="synonym">Brachionus muelleri</name>
    <dbReference type="NCBI Taxonomy" id="10195"/>
    <lineage>
        <taxon>Eukaryota</taxon>
        <taxon>Metazoa</taxon>
        <taxon>Spiralia</taxon>
        <taxon>Gnathifera</taxon>
        <taxon>Rotifera</taxon>
        <taxon>Eurotatoria</taxon>
        <taxon>Monogononta</taxon>
        <taxon>Pseudotrocha</taxon>
        <taxon>Ploima</taxon>
        <taxon>Brachionidae</taxon>
        <taxon>Brachionus</taxon>
    </lineage>
</organism>
<evidence type="ECO:0000313" key="2">
    <source>
        <dbReference type="Proteomes" id="UP000276133"/>
    </source>
</evidence>
<dbReference type="Proteomes" id="UP000276133">
    <property type="component" value="Unassembled WGS sequence"/>
</dbReference>
<proteinExistence type="predicted"/>
<protein>
    <submittedName>
        <fullName evidence="1">Uncharacterized protein</fullName>
    </submittedName>
</protein>
<reference evidence="1 2" key="1">
    <citation type="journal article" date="2018" name="Sci. Rep.">
        <title>Genomic signatures of local adaptation to the degree of environmental predictability in rotifers.</title>
        <authorList>
            <person name="Franch-Gras L."/>
            <person name="Hahn C."/>
            <person name="Garcia-Roger E.M."/>
            <person name="Carmona M.J."/>
            <person name="Serra M."/>
            <person name="Gomez A."/>
        </authorList>
    </citation>
    <scope>NUCLEOTIDE SEQUENCE [LARGE SCALE GENOMIC DNA]</scope>
    <source>
        <strain evidence="1">HYR1</strain>
    </source>
</reference>
<sequence>MIISPNGFYFGRLVGKSWCLKVSFKDMTKKAKNKKNRIALKIRCTKLLLEKCSKNSFSSEKNSIV</sequence>
<dbReference type="EMBL" id="REGN01001291">
    <property type="protein sequence ID" value="RNA35732.1"/>
    <property type="molecule type" value="Genomic_DNA"/>
</dbReference>
<keyword evidence="2" id="KW-1185">Reference proteome</keyword>
<name>A0A3M7SJ54_BRAPC</name>
<dbReference type="AlphaFoldDB" id="A0A3M7SJ54"/>
<comment type="caution">
    <text evidence="1">The sequence shown here is derived from an EMBL/GenBank/DDBJ whole genome shotgun (WGS) entry which is preliminary data.</text>
</comment>